<accession>A0AA88YK99</accession>
<dbReference type="Proteomes" id="UP001186944">
    <property type="component" value="Unassembled WGS sequence"/>
</dbReference>
<dbReference type="Gene3D" id="2.20.100.10">
    <property type="entry name" value="Thrombospondin type-1 (TSP1) repeat"/>
    <property type="match status" value="2"/>
</dbReference>
<dbReference type="FunFam" id="2.20.100.10:FF:000002">
    <property type="entry name" value="Unc-5 netrin receptor C"/>
    <property type="match status" value="2"/>
</dbReference>
<evidence type="ECO:0000313" key="6">
    <source>
        <dbReference type="EMBL" id="KAK3106426.1"/>
    </source>
</evidence>
<evidence type="ECO:0000256" key="1">
    <source>
        <dbReference type="ARBA" id="ARBA00004613"/>
    </source>
</evidence>
<dbReference type="Pfam" id="PF00090">
    <property type="entry name" value="TSP_1"/>
    <property type="match status" value="2"/>
</dbReference>
<dbReference type="PRINTS" id="PR01705">
    <property type="entry name" value="TSP1REPEAT"/>
</dbReference>
<keyword evidence="7" id="KW-1185">Reference proteome</keyword>
<dbReference type="PANTHER" id="PTHR22906:SF43">
    <property type="entry name" value="PROPERDIN"/>
    <property type="match status" value="1"/>
</dbReference>
<protein>
    <recommendedName>
        <fullName evidence="8">Hemicentin-1</fullName>
    </recommendedName>
</protein>
<keyword evidence="5" id="KW-1015">Disulfide bond</keyword>
<dbReference type="SUPFAM" id="SSF82895">
    <property type="entry name" value="TSP-1 type 1 repeat"/>
    <property type="match status" value="2"/>
</dbReference>
<dbReference type="InterPro" id="IPR036383">
    <property type="entry name" value="TSP1_rpt_sf"/>
</dbReference>
<dbReference type="SMART" id="SM00209">
    <property type="entry name" value="TSP1"/>
    <property type="match status" value="2"/>
</dbReference>
<dbReference type="AlphaFoldDB" id="A0AA88YK99"/>
<sequence>MPLDKMYDNSRIVYFIVNGGWSGWSNWTLCSATCANGTQKRSRNCSNPPPSPLGVPCKGQALESRNCSSQPCPVNGGWSGWSNWTLCSATCANGTQKRSRNCSNPPPSPLGVPCKGQALESRNCNSQSCPAWTRHARFGFLTLISDPQSKQCDTAKENIGIATNLVDRGLNRGNRNKSSKSASEIVVDRRRTCFTKISYDRILRSVALCQDLLRSITFTTLSYALSRCKDQSGQS</sequence>
<evidence type="ECO:0000256" key="4">
    <source>
        <dbReference type="ARBA" id="ARBA00022737"/>
    </source>
</evidence>
<reference evidence="6" key="1">
    <citation type="submission" date="2019-08" db="EMBL/GenBank/DDBJ databases">
        <title>The improved chromosome-level genome for the pearl oyster Pinctada fucata martensii using PacBio sequencing and Hi-C.</title>
        <authorList>
            <person name="Zheng Z."/>
        </authorList>
    </citation>
    <scope>NUCLEOTIDE SEQUENCE</scope>
    <source>
        <strain evidence="6">ZZ-2019</strain>
        <tissue evidence="6">Adductor muscle</tissue>
    </source>
</reference>
<proteinExistence type="predicted"/>
<keyword evidence="3" id="KW-0732">Signal</keyword>
<organism evidence="6 7">
    <name type="scientific">Pinctada imbricata</name>
    <name type="common">Atlantic pearl-oyster</name>
    <name type="synonym">Pinctada martensii</name>
    <dbReference type="NCBI Taxonomy" id="66713"/>
    <lineage>
        <taxon>Eukaryota</taxon>
        <taxon>Metazoa</taxon>
        <taxon>Spiralia</taxon>
        <taxon>Lophotrochozoa</taxon>
        <taxon>Mollusca</taxon>
        <taxon>Bivalvia</taxon>
        <taxon>Autobranchia</taxon>
        <taxon>Pteriomorphia</taxon>
        <taxon>Pterioida</taxon>
        <taxon>Pterioidea</taxon>
        <taxon>Pteriidae</taxon>
        <taxon>Pinctada</taxon>
    </lineage>
</organism>
<comment type="subcellular location">
    <subcellularLocation>
        <location evidence="1">Secreted</location>
    </subcellularLocation>
</comment>
<comment type="caution">
    <text evidence="6">The sequence shown here is derived from an EMBL/GenBank/DDBJ whole genome shotgun (WGS) entry which is preliminary data.</text>
</comment>
<evidence type="ECO:0008006" key="8">
    <source>
        <dbReference type="Google" id="ProtNLM"/>
    </source>
</evidence>
<gene>
    <name evidence="6" type="ORF">FSP39_019746</name>
</gene>
<evidence type="ECO:0000313" key="7">
    <source>
        <dbReference type="Proteomes" id="UP001186944"/>
    </source>
</evidence>
<keyword evidence="2" id="KW-0964">Secreted</keyword>
<keyword evidence="4" id="KW-0677">Repeat</keyword>
<dbReference type="EMBL" id="VSWD01000003">
    <property type="protein sequence ID" value="KAK3106426.1"/>
    <property type="molecule type" value="Genomic_DNA"/>
</dbReference>
<dbReference type="PANTHER" id="PTHR22906">
    <property type="entry name" value="PROPERDIN"/>
    <property type="match status" value="1"/>
</dbReference>
<dbReference type="InterPro" id="IPR000884">
    <property type="entry name" value="TSP1_rpt"/>
</dbReference>
<evidence type="ECO:0000256" key="5">
    <source>
        <dbReference type="ARBA" id="ARBA00023157"/>
    </source>
</evidence>
<evidence type="ECO:0000256" key="2">
    <source>
        <dbReference type="ARBA" id="ARBA00022525"/>
    </source>
</evidence>
<dbReference type="PROSITE" id="PS50092">
    <property type="entry name" value="TSP1"/>
    <property type="match status" value="2"/>
</dbReference>
<evidence type="ECO:0000256" key="3">
    <source>
        <dbReference type="ARBA" id="ARBA00022729"/>
    </source>
</evidence>
<name>A0AA88YK99_PINIB</name>
<dbReference type="InterPro" id="IPR052065">
    <property type="entry name" value="Compl_asym_regulator"/>
</dbReference>